<feature type="region of interest" description="Disordered" evidence="1">
    <location>
        <begin position="1"/>
        <end position="112"/>
    </location>
</feature>
<dbReference type="VEuPathDB" id="CryptoDB:Vbra_1646"/>
<dbReference type="AlphaFoldDB" id="A0A0G4EIT3"/>
<evidence type="ECO:0000256" key="1">
    <source>
        <dbReference type="SAM" id="MobiDB-lite"/>
    </source>
</evidence>
<sequence>MPPASQGDRDGARPKTYPPKKASRSSFMRFLRKAKSAATPSTADEDRTADGLSVFHEPQQPQPDSIKSPQHDEGSQRETGTEDLGRNDACGRKEPSERPQEKRISRSHAWTDPTSPRTDYILRLLRKSLTVAPLPLEFDELEESSAPVDRTRRQLEESARQRFLSGLLSSFITRSSSNVVVDHLEQHLQMLDRESEADAVRLSVVSDKSIEWETTRKKAIRFLGRSESLIRRVPFRSVITTSNFITWTLYLVIFFLCMLHLFAEFLVARLPPVHNGGSRVFSSMQEFVAFTDASRPGNWGFDTTAEKGMYAALWLCLSVPCILIVVHHSIFFRSMIRSWTDNRLRLSLGSIRCAVLTQQRRRSSVSITTGPRSSVSNTSVIFERCDSTLRDDNHEGWRIRVLQFYWDCRVQVWQLFGLSGAFFWLMHFCDETLDMCLQLYTCLRLGGIDLLKTHDVPAWPWHGVFALSVLMGVHIILLNLVHVTKKRGWAILSSLGINLMYSFHLIISSSLGNSDAGNRKPSMGMFVSLRSENWVQFLSAFVPLCLAMFQLRAIDALLILKRFTDWKHTQTKTTRHRARQYRPSTDGSFMVDKASVPRSGVVATDEVHVTIRDKTEHTHPAGARSSIGITDLFGPLRAANRMHRLERWLILPLRLLLLGFFWGFVVLHLVQRIRAPHVCPERVEGWRFCAFPTHPVFGTTVHPFWPCNCRYYGASTEVTLTDETAARTFIHSLDDFTALEAVVFGFIEPKSFMYERGEGHYRGFRANVSETLPRGAFKQPYMRFWWSNAAHITSIPSGFADLPLLEYVSFALTRVGEIPNSFCDMKQLRTLHLGSSFVESLPPCLGHLRGHLKTFRLQSTPLCARLSADPDYPILGDPSLTPSSSLMALLQELDPCSLNQQAEREAAGISVSTSTSSSGRKRPPRSYPLSSECLVPECRRWYGFMTETGLDSDGDHMICFDEMKASHHWYTYDDYANELWRMEGKTDPDNECFVYTTFLRKANGEKSDCANCPWLPRWAI</sequence>
<feature type="compositionally biased region" description="Basic and acidic residues" evidence="1">
    <location>
        <begin position="69"/>
        <end position="104"/>
    </location>
</feature>
<evidence type="ECO:0000313" key="3">
    <source>
        <dbReference type="EMBL" id="CEL95908.1"/>
    </source>
</evidence>
<feature type="transmembrane region" description="Helical" evidence="2">
    <location>
        <begin position="244"/>
        <end position="263"/>
    </location>
</feature>
<organism evidence="3 4">
    <name type="scientific">Vitrella brassicaformis (strain CCMP3155)</name>
    <dbReference type="NCBI Taxonomy" id="1169540"/>
    <lineage>
        <taxon>Eukaryota</taxon>
        <taxon>Sar</taxon>
        <taxon>Alveolata</taxon>
        <taxon>Colpodellida</taxon>
        <taxon>Vitrellaceae</taxon>
        <taxon>Vitrella</taxon>
    </lineage>
</organism>
<dbReference type="InterPro" id="IPR032675">
    <property type="entry name" value="LRR_dom_sf"/>
</dbReference>
<keyword evidence="4" id="KW-1185">Reference proteome</keyword>
<reference evidence="3 4" key="1">
    <citation type="submission" date="2014-11" db="EMBL/GenBank/DDBJ databases">
        <authorList>
            <person name="Zhu J."/>
            <person name="Qi W."/>
            <person name="Song R."/>
        </authorList>
    </citation>
    <scope>NUCLEOTIDE SEQUENCE [LARGE SCALE GENOMIC DNA]</scope>
</reference>
<feature type="transmembrane region" description="Helical" evidence="2">
    <location>
        <begin position="311"/>
        <end position="332"/>
    </location>
</feature>
<protein>
    <recommendedName>
        <fullName evidence="5">EF-hand domain-containing protein</fullName>
    </recommendedName>
</protein>
<dbReference type="Proteomes" id="UP000041254">
    <property type="component" value="Unassembled WGS sequence"/>
</dbReference>
<dbReference type="EMBL" id="CDMY01000241">
    <property type="protein sequence ID" value="CEL95908.1"/>
    <property type="molecule type" value="Genomic_DNA"/>
</dbReference>
<feature type="transmembrane region" description="Helical" evidence="2">
    <location>
        <begin position="459"/>
        <end position="481"/>
    </location>
</feature>
<name>A0A0G4EIT3_VITBC</name>
<gene>
    <name evidence="3" type="ORF">Vbra_1646</name>
</gene>
<feature type="transmembrane region" description="Helical" evidence="2">
    <location>
        <begin position="534"/>
        <end position="560"/>
    </location>
</feature>
<accession>A0A0G4EIT3</accession>
<dbReference type="InParanoid" id="A0A0G4EIT3"/>
<keyword evidence="2" id="KW-0812">Transmembrane</keyword>
<keyword evidence="2" id="KW-0472">Membrane</keyword>
<feature type="transmembrane region" description="Helical" evidence="2">
    <location>
        <begin position="488"/>
        <end position="507"/>
    </location>
</feature>
<evidence type="ECO:0000256" key="2">
    <source>
        <dbReference type="SAM" id="Phobius"/>
    </source>
</evidence>
<dbReference type="InterPro" id="IPR018247">
    <property type="entry name" value="EF_Hand_1_Ca_BS"/>
</dbReference>
<keyword evidence="2" id="KW-1133">Transmembrane helix</keyword>
<feature type="transmembrane region" description="Helical" evidence="2">
    <location>
        <begin position="410"/>
        <end position="428"/>
    </location>
</feature>
<dbReference type="PROSITE" id="PS00018">
    <property type="entry name" value="EF_HAND_1"/>
    <property type="match status" value="1"/>
</dbReference>
<dbReference type="PhylomeDB" id="A0A0G4EIT3"/>
<dbReference type="Gene3D" id="3.80.10.10">
    <property type="entry name" value="Ribonuclease Inhibitor"/>
    <property type="match status" value="1"/>
</dbReference>
<feature type="transmembrane region" description="Helical" evidence="2">
    <location>
        <begin position="648"/>
        <end position="670"/>
    </location>
</feature>
<feature type="region of interest" description="Disordered" evidence="1">
    <location>
        <begin position="904"/>
        <end position="928"/>
    </location>
</feature>
<evidence type="ECO:0008006" key="5">
    <source>
        <dbReference type="Google" id="ProtNLM"/>
    </source>
</evidence>
<dbReference type="SUPFAM" id="SSF52058">
    <property type="entry name" value="L domain-like"/>
    <property type="match status" value="1"/>
</dbReference>
<evidence type="ECO:0000313" key="4">
    <source>
        <dbReference type="Proteomes" id="UP000041254"/>
    </source>
</evidence>
<dbReference type="OrthoDB" id="40118at2759"/>
<proteinExistence type="predicted"/>